<feature type="compositionally biased region" description="Low complexity" evidence="1">
    <location>
        <begin position="51"/>
        <end position="64"/>
    </location>
</feature>
<keyword evidence="2" id="KW-0472">Membrane</keyword>
<keyword evidence="4" id="KW-1185">Reference proteome</keyword>
<reference evidence="3 4" key="1">
    <citation type="submission" date="2019-12" db="EMBL/GenBank/DDBJ databases">
        <authorList>
            <person name="Floudas D."/>
            <person name="Bentzer J."/>
            <person name="Ahren D."/>
            <person name="Johansson T."/>
            <person name="Persson P."/>
            <person name="Tunlid A."/>
        </authorList>
    </citation>
    <scope>NUCLEOTIDE SEQUENCE [LARGE SCALE GENOMIC DNA]</scope>
    <source>
        <strain evidence="3 4">CBS 102.39</strain>
    </source>
</reference>
<keyword evidence="2" id="KW-0812">Transmembrane</keyword>
<evidence type="ECO:0000256" key="1">
    <source>
        <dbReference type="SAM" id="MobiDB-lite"/>
    </source>
</evidence>
<evidence type="ECO:0000313" key="3">
    <source>
        <dbReference type="EMBL" id="KAF4618532.1"/>
    </source>
</evidence>
<feature type="transmembrane region" description="Helical" evidence="2">
    <location>
        <begin position="314"/>
        <end position="333"/>
    </location>
</feature>
<proteinExistence type="predicted"/>
<name>A0A8H4QYB1_9AGAR</name>
<protein>
    <submittedName>
        <fullName evidence="3">Uncharacterized protein</fullName>
    </submittedName>
</protein>
<dbReference type="EMBL" id="JAACJL010000017">
    <property type="protein sequence ID" value="KAF4618532.1"/>
    <property type="molecule type" value="Genomic_DNA"/>
</dbReference>
<dbReference type="Proteomes" id="UP000521872">
    <property type="component" value="Unassembled WGS sequence"/>
</dbReference>
<feature type="compositionally biased region" description="Gly residues" evidence="1">
    <location>
        <begin position="65"/>
        <end position="80"/>
    </location>
</feature>
<sequence>MHSSLLPVLLTPREPAPGSSGGNKSSSSSGGGSKSSGGGGGGGAKSGGGSSRSAGGKSSSSSSNGGSGRAPGKSGGGSAFGAGVKQAPAQRAIPPGQPFAGRSEGGGTRDGIYGSRTYGSGYPSGYAPGFDGRGTYGMGFPYGYWPICWPVTYSGDQNNGNAKYLNGTEYADNSERPGGPLAMANFTSLMTPKSKFYIVADNDTISDLLSAIIVQCNASLDLTAAPSAGAPFNNTPRPEQVIQYYRASTIALSLEGYNNTATYGPEGTPDSSLPSNVDTLLMGCLNKTIGDTAAVYYSWDDGFGGKHKLAPGEIASIVVGSIFGGGVVLYYCLKVYIGTSRRR</sequence>
<accession>A0A8H4QYB1</accession>
<evidence type="ECO:0000256" key="2">
    <source>
        <dbReference type="SAM" id="Phobius"/>
    </source>
</evidence>
<organism evidence="3 4">
    <name type="scientific">Agrocybe pediades</name>
    <dbReference type="NCBI Taxonomy" id="84607"/>
    <lineage>
        <taxon>Eukaryota</taxon>
        <taxon>Fungi</taxon>
        <taxon>Dikarya</taxon>
        <taxon>Basidiomycota</taxon>
        <taxon>Agaricomycotina</taxon>
        <taxon>Agaricomycetes</taxon>
        <taxon>Agaricomycetidae</taxon>
        <taxon>Agaricales</taxon>
        <taxon>Agaricineae</taxon>
        <taxon>Strophariaceae</taxon>
        <taxon>Agrocybe</taxon>
    </lineage>
</organism>
<feature type="compositionally biased region" description="Gly residues" evidence="1">
    <location>
        <begin position="29"/>
        <end position="50"/>
    </location>
</feature>
<gene>
    <name evidence="3" type="ORF">D9613_009704</name>
</gene>
<keyword evidence="2" id="KW-1133">Transmembrane helix</keyword>
<dbReference type="AlphaFoldDB" id="A0A8H4QYB1"/>
<evidence type="ECO:0000313" key="4">
    <source>
        <dbReference type="Proteomes" id="UP000521872"/>
    </source>
</evidence>
<feature type="region of interest" description="Disordered" evidence="1">
    <location>
        <begin position="1"/>
        <end position="114"/>
    </location>
</feature>
<comment type="caution">
    <text evidence="3">The sequence shown here is derived from an EMBL/GenBank/DDBJ whole genome shotgun (WGS) entry which is preliminary data.</text>
</comment>